<name>I7JCS7_BABMR</name>
<dbReference type="CDD" id="cd00105">
    <property type="entry name" value="KH-I"/>
    <property type="match status" value="1"/>
</dbReference>
<keyword evidence="3" id="KW-1185">Reference proteome</keyword>
<dbReference type="RefSeq" id="XP_012649828.1">
    <property type="nucleotide sequence ID" value="XM_012794374.1"/>
</dbReference>
<dbReference type="InterPro" id="IPR036612">
    <property type="entry name" value="KH_dom_type_1_sf"/>
</dbReference>
<evidence type="ECO:0000313" key="3">
    <source>
        <dbReference type="Proteomes" id="UP000002899"/>
    </source>
</evidence>
<dbReference type="AlphaFoldDB" id="I7JCS7"/>
<dbReference type="Gene3D" id="3.30.310.210">
    <property type="match status" value="1"/>
</dbReference>
<reference evidence="2 3" key="3">
    <citation type="journal article" date="2016" name="Sci. Rep.">
        <title>Genome-wide diversity and gene expression profiling of Babesia microti isolates identify polymorphic genes that mediate host-pathogen interactions.</title>
        <authorList>
            <person name="Silva J.C."/>
            <person name="Cornillot E."/>
            <person name="McCracken C."/>
            <person name="Usmani-Brown S."/>
            <person name="Dwivedi A."/>
            <person name="Ifeonu O.O."/>
            <person name="Crabtree J."/>
            <person name="Gotia H.T."/>
            <person name="Virji A.Z."/>
            <person name="Reynes C."/>
            <person name="Colinge J."/>
            <person name="Kumar V."/>
            <person name="Lawres L."/>
            <person name="Pazzi J.E."/>
            <person name="Pablo J.V."/>
            <person name="Hung C."/>
            <person name="Brancato J."/>
            <person name="Kumari P."/>
            <person name="Orvis J."/>
            <person name="Tretina K."/>
            <person name="Chibucos M."/>
            <person name="Ott S."/>
            <person name="Sadzewicz L."/>
            <person name="Sengamalay N."/>
            <person name="Shetty A.C."/>
            <person name="Su Q."/>
            <person name="Tallon L."/>
            <person name="Fraser C.M."/>
            <person name="Frutos R."/>
            <person name="Molina D.M."/>
            <person name="Krause P.J."/>
            <person name="Ben Mamoun C."/>
        </authorList>
    </citation>
    <scope>NUCLEOTIDE SEQUENCE [LARGE SCALE GENOMIC DNA]</scope>
    <source>
        <strain evidence="2 3">RI</strain>
    </source>
</reference>
<sequence>MDGHYRWGDVSALNIQKHTYKHTHTNGNYKNPTDALALSFEASLDLDVSTRNNSISSNEQTNQVNTLEYMNVFQKIDITAQNVATDSLNLDGDFELSDISDLVGIINCTNQETPIINKNVGKLAETPENCDILTRLDKKYTPGEVAILNKLEKFESDILRKKPKSISPPAFSAFLEAEKFVSCNGKKSLFKLLAGHGVVGSFFGANGHRIQALQHEHDITVSVTTKRIHFPGSNNKGVLLFQGKLTNILRSLRPLYKAMQEETARLLLDDEYFPSDKIRLEIEVLVPESLRFTMDRNRDFKKIMETSGCNMRVIKQTYEDPPVQERVLVIFGNQQQVEIAIEKVALLIQDDSHLKYYGYMKYPDLTIAKSVYK</sequence>
<dbReference type="SUPFAM" id="SSF54791">
    <property type="entry name" value="Eukaryotic type KH-domain (KH-domain type I)"/>
    <property type="match status" value="1"/>
</dbReference>
<feature type="domain" description="K Homology" evidence="1">
    <location>
        <begin position="301"/>
        <end position="344"/>
    </location>
</feature>
<reference evidence="2 3" key="1">
    <citation type="journal article" date="2012" name="Nucleic Acids Res.">
        <title>Sequencing of the smallest Apicomplexan genome from the human pathogen Babesia microti.</title>
        <authorList>
            <person name="Cornillot E."/>
            <person name="Hadj-Kaddour K."/>
            <person name="Dassouli A."/>
            <person name="Noel B."/>
            <person name="Ranwez V."/>
            <person name="Vacherie B."/>
            <person name="Augagneur Y."/>
            <person name="Bres V."/>
            <person name="Duclos A."/>
            <person name="Randazzo S."/>
            <person name="Carcy B."/>
            <person name="Debierre-Grockiego F."/>
            <person name="Delbecq S."/>
            <person name="Moubri-Menage K."/>
            <person name="Shams-Eldin H."/>
            <person name="Usmani-Brown S."/>
            <person name="Bringaud F."/>
            <person name="Wincker P."/>
            <person name="Vivares C.P."/>
            <person name="Schwarz R.T."/>
            <person name="Schetters T.P."/>
            <person name="Krause P.J."/>
            <person name="Gorenflot A."/>
            <person name="Berry V."/>
            <person name="Barbe V."/>
            <person name="Ben Mamoun C."/>
        </authorList>
    </citation>
    <scope>NUCLEOTIDE SEQUENCE [LARGE SCALE GENOMIC DNA]</scope>
    <source>
        <strain evidence="2 3">RI</strain>
    </source>
</reference>
<organism evidence="2 3">
    <name type="scientific">Babesia microti (strain RI)</name>
    <dbReference type="NCBI Taxonomy" id="1133968"/>
    <lineage>
        <taxon>Eukaryota</taxon>
        <taxon>Sar</taxon>
        <taxon>Alveolata</taxon>
        <taxon>Apicomplexa</taxon>
        <taxon>Aconoidasida</taxon>
        <taxon>Piroplasmida</taxon>
        <taxon>Babesiidae</taxon>
        <taxon>Babesia</taxon>
    </lineage>
</organism>
<dbReference type="Proteomes" id="UP000002899">
    <property type="component" value="Chromosome IV"/>
</dbReference>
<dbReference type="KEGG" id="bmic:BmR1_04g06110"/>
<dbReference type="OrthoDB" id="441329at2759"/>
<dbReference type="GO" id="GO:0003723">
    <property type="term" value="F:RNA binding"/>
    <property type="evidence" value="ECO:0007669"/>
    <property type="project" value="InterPro"/>
</dbReference>
<evidence type="ECO:0000259" key="1">
    <source>
        <dbReference type="Pfam" id="PF00013"/>
    </source>
</evidence>
<reference evidence="2 3" key="2">
    <citation type="journal article" date="2013" name="PLoS ONE">
        <title>Whole genome mapping and re-organization of the nuclear and mitochondrial genomes of Babesia microti isolates.</title>
        <authorList>
            <person name="Cornillot E."/>
            <person name="Dassouli A."/>
            <person name="Garg A."/>
            <person name="Pachikara N."/>
            <person name="Randazzo S."/>
            <person name="Depoix D."/>
            <person name="Carcy B."/>
            <person name="Delbecq S."/>
            <person name="Frutos R."/>
            <person name="Silva J.C."/>
            <person name="Sutton R."/>
            <person name="Krause P.J."/>
            <person name="Mamoun C.B."/>
        </authorList>
    </citation>
    <scope>NUCLEOTIDE SEQUENCE [LARGE SCALE GENOMIC DNA]</scope>
    <source>
        <strain evidence="2 3">RI</strain>
    </source>
</reference>
<dbReference type="InterPro" id="IPR004088">
    <property type="entry name" value="KH_dom_type_1"/>
</dbReference>
<protein>
    <submittedName>
        <fullName evidence="2">Telomere elongation protein</fullName>
    </submittedName>
</protein>
<dbReference type="VEuPathDB" id="PiroplasmaDB:BmR1_04g06110"/>
<accession>I7JCS7</accession>
<dbReference type="GeneID" id="24425867"/>
<gene>
    <name evidence="2" type="ORF">BmR1_04g06110</name>
</gene>
<dbReference type="EMBL" id="LN871599">
    <property type="protein sequence ID" value="CCF75420.1"/>
    <property type="molecule type" value="Genomic_DNA"/>
</dbReference>
<evidence type="ECO:0000313" key="2">
    <source>
        <dbReference type="EMBL" id="CCF75420.1"/>
    </source>
</evidence>
<proteinExistence type="predicted"/>
<dbReference type="Pfam" id="PF00013">
    <property type="entry name" value="KH_1"/>
    <property type="match status" value="1"/>
</dbReference>